<organism evidence="4 5">
    <name type="scientific">Capillibacterium thermochitinicola</name>
    <dbReference type="NCBI Taxonomy" id="2699427"/>
    <lineage>
        <taxon>Bacteria</taxon>
        <taxon>Bacillati</taxon>
        <taxon>Bacillota</taxon>
        <taxon>Capillibacterium</taxon>
    </lineage>
</organism>
<gene>
    <name evidence="4" type="ORF">G5B42_00235</name>
</gene>
<dbReference type="PANTHER" id="PTHR44591:SF3">
    <property type="entry name" value="RESPONSE REGULATORY DOMAIN-CONTAINING PROTEIN"/>
    <property type="match status" value="1"/>
</dbReference>
<dbReference type="PANTHER" id="PTHR44591">
    <property type="entry name" value="STRESS RESPONSE REGULATOR PROTEIN 1"/>
    <property type="match status" value="1"/>
</dbReference>
<dbReference type="InterPro" id="IPR011006">
    <property type="entry name" value="CheY-like_superfamily"/>
</dbReference>
<accession>A0A8J6HQ50</accession>
<sequence length="119" mass="13285">MAKILVIDDSPLFRLLLKEILIHAGNECFDAATVTEGLALFFKEEPDLVIKDLIIGDADPVEVIKEFKKYNPKVKIVVCSTATQKGLIYKAIRAGAQDFLIKPFHTDEVTKTVQRLLAN</sequence>
<keyword evidence="1 2" id="KW-0597">Phosphoprotein</keyword>
<dbReference type="Pfam" id="PF00072">
    <property type="entry name" value="Response_reg"/>
    <property type="match status" value="1"/>
</dbReference>
<dbReference type="AlphaFoldDB" id="A0A8J6HQ50"/>
<dbReference type="RefSeq" id="WP_181338434.1">
    <property type="nucleotide sequence ID" value="NZ_JAAKDE010000001.1"/>
</dbReference>
<reference evidence="4" key="1">
    <citation type="submission" date="2020-06" db="EMBL/GenBank/DDBJ databases">
        <title>Novel chitinolytic bacterium.</title>
        <authorList>
            <person name="Ungkulpasvich U."/>
            <person name="Kosugi A."/>
            <person name="Uke A."/>
        </authorList>
    </citation>
    <scope>NUCLEOTIDE SEQUENCE</scope>
    <source>
        <strain evidence="4">UUS1-1</strain>
    </source>
</reference>
<evidence type="ECO:0000313" key="5">
    <source>
        <dbReference type="Proteomes" id="UP000657177"/>
    </source>
</evidence>
<evidence type="ECO:0000313" key="4">
    <source>
        <dbReference type="EMBL" id="MBA2131991.1"/>
    </source>
</evidence>
<dbReference type="PROSITE" id="PS50110">
    <property type="entry name" value="RESPONSE_REGULATORY"/>
    <property type="match status" value="1"/>
</dbReference>
<proteinExistence type="predicted"/>
<dbReference type="Gene3D" id="3.40.50.2300">
    <property type="match status" value="1"/>
</dbReference>
<comment type="caution">
    <text evidence="4">The sequence shown here is derived from an EMBL/GenBank/DDBJ whole genome shotgun (WGS) entry which is preliminary data.</text>
</comment>
<dbReference type="InterPro" id="IPR001789">
    <property type="entry name" value="Sig_transdc_resp-reg_receiver"/>
</dbReference>
<evidence type="ECO:0000256" key="1">
    <source>
        <dbReference type="ARBA" id="ARBA00022553"/>
    </source>
</evidence>
<dbReference type="SUPFAM" id="SSF52172">
    <property type="entry name" value="CheY-like"/>
    <property type="match status" value="1"/>
</dbReference>
<dbReference type="EMBL" id="JAAKDE010000001">
    <property type="protein sequence ID" value="MBA2131991.1"/>
    <property type="molecule type" value="Genomic_DNA"/>
</dbReference>
<evidence type="ECO:0000259" key="3">
    <source>
        <dbReference type="PROSITE" id="PS50110"/>
    </source>
</evidence>
<protein>
    <submittedName>
        <fullName evidence="4">Response regulator</fullName>
    </submittedName>
</protein>
<dbReference type="SMART" id="SM00448">
    <property type="entry name" value="REC"/>
    <property type="match status" value="1"/>
</dbReference>
<keyword evidence="5" id="KW-1185">Reference proteome</keyword>
<dbReference type="Proteomes" id="UP000657177">
    <property type="component" value="Unassembled WGS sequence"/>
</dbReference>
<dbReference type="InterPro" id="IPR050595">
    <property type="entry name" value="Bact_response_regulator"/>
</dbReference>
<feature type="domain" description="Response regulatory" evidence="3">
    <location>
        <begin position="3"/>
        <end position="117"/>
    </location>
</feature>
<dbReference type="GO" id="GO:0000160">
    <property type="term" value="P:phosphorelay signal transduction system"/>
    <property type="evidence" value="ECO:0007669"/>
    <property type="project" value="InterPro"/>
</dbReference>
<name>A0A8J6HQ50_9FIRM</name>
<feature type="modified residue" description="4-aspartylphosphate" evidence="2">
    <location>
        <position position="52"/>
    </location>
</feature>
<evidence type="ECO:0000256" key="2">
    <source>
        <dbReference type="PROSITE-ProRule" id="PRU00169"/>
    </source>
</evidence>